<dbReference type="NCBIfam" id="TIGR01695">
    <property type="entry name" value="murJ_mviN"/>
    <property type="match status" value="1"/>
</dbReference>
<feature type="transmembrane region" description="Helical" evidence="10">
    <location>
        <begin position="12"/>
        <end position="33"/>
    </location>
</feature>
<dbReference type="PANTHER" id="PTHR47019">
    <property type="entry name" value="LIPID II FLIPPASE MURJ"/>
    <property type="match status" value="1"/>
</dbReference>
<keyword evidence="3 10" id="KW-0812">Transmembrane</keyword>
<dbReference type="EMBL" id="JBHRXV010000004">
    <property type="protein sequence ID" value="MFC3712361.1"/>
    <property type="molecule type" value="Genomic_DNA"/>
</dbReference>
<dbReference type="CDD" id="cd13123">
    <property type="entry name" value="MATE_MurJ_like"/>
    <property type="match status" value="1"/>
</dbReference>
<feature type="transmembrane region" description="Helical" evidence="10">
    <location>
        <begin position="404"/>
        <end position="422"/>
    </location>
</feature>
<evidence type="ECO:0000256" key="2">
    <source>
        <dbReference type="ARBA" id="ARBA00022475"/>
    </source>
</evidence>
<comment type="caution">
    <text evidence="12">The sequence shown here is derived from an EMBL/GenBank/DDBJ whole genome shotgun (WGS) entry which is preliminary data.</text>
</comment>
<keyword evidence="10 11" id="KW-0813">Transport</keyword>
<evidence type="ECO:0000256" key="1">
    <source>
        <dbReference type="ARBA" id="ARBA00004651"/>
    </source>
</evidence>
<feature type="transmembrane region" description="Helical" evidence="10">
    <location>
        <begin position="502"/>
        <end position="524"/>
    </location>
</feature>
<evidence type="ECO:0000313" key="13">
    <source>
        <dbReference type="Proteomes" id="UP001595615"/>
    </source>
</evidence>
<feature type="transmembrane region" description="Helical" evidence="10">
    <location>
        <begin position="146"/>
        <end position="164"/>
    </location>
</feature>
<keyword evidence="5 10" id="KW-0573">Peptidoglycan synthesis</keyword>
<feature type="transmembrane region" description="Helical" evidence="10">
    <location>
        <begin position="250"/>
        <end position="274"/>
    </location>
</feature>
<feature type="transmembrane region" description="Helical" evidence="10">
    <location>
        <begin position="462"/>
        <end position="482"/>
    </location>
</feature>
<evidence type="ECO:0000256" key="3">
    <source>
        <dbReference type="ARBA" id="ARBA00022692"/>
    </source>
</evidence>
<dbReference type="InterPro" id="IPR051050">
    <property type="entry name" value="Lipid_II_flippase_MurJ/MviN"/>
</dbReference>
<dbReference type="RefSeq" id="WP_380859079.1">
    <property type="nucleotide sequence ID" value="NZ_JBHRXV010000004.1"/>
</dbReference>
<reference evidence="13" key="1">
    <citation type="journal article" date="2019" name="Int. J. Syst. Evol. Microbiol.">
        <title>The Global Catalogue of Microorganisms (GCM) 10K type strain sequencing project: providing services to taxonomists for standard genome sequencing and annotation.</title>
        <authorList>
            <consortium name="The Broad Institute Genomics Platform"/>
            <consortium name="The Broad Institute Genome Sequencing Center for Infectious Disease"/>
            <person name="Wu L."/>
            <person name="Ma J."/>
        </authorList>
    </citation>
    <scope>NUCLEOTIDE SEQUENCE [LARGE SCALE GENOMIC DNA]</scope>
    <source>
        <strain evidence="13">KCTC 42644</strain>
    </source>
</reference>
<dbReference type="Proteomes" id="UP001595615">
    <property type="component" value="Unassembled WGS sequence"/>
</dbReference>
<dbReference type="PIRSF" id="PIRSF002869">
    <property type="entry name" value="MviN"/>
    <property type="match status" value="1"/>
</dbReference>
<keyword evidence="7 10" id="KW-0472">Membrane</keyword>
<evidence type="ECO:0000256" key="8">
    <source>
        <dbReference type="ARBA" id="ARBA00060041"/>
    </source>
</evidence>
<protein>
    <recommendedName>
        <fullName evidence="10">Probable lipid II flippase MurJ</fullName>
    </recommendedName>
</protein>
<evidence type="ECO:0000256" key="6">
    <source>
        <dbReference type="ARBA" id="ARBA00022989"/>
    </source>
</evidence>
<feature type="transmembrane region" description="Helical" evidence="10">
    <location>
        <begin position="334"/>
        <end position="358"/>
    </location>
</feature>
<dbReference type="PANTHER" id="PTHR47019:SF1">
    <property type="entry name" value="LIPID II FLIPPASE MURJ"/>
    <property type="match status" value="1"/>
</dbReference>
<dbReference type="PRINTS" id="PR01806">
    <property type="entry name" value="VIRFACTRMVIN"/>
</dbReference>
<dbReference type="HAMAP" id="MF_02078">
    <property type="entry name" value="MurJ_MviN"/>
    <property type="match status" value="1"/>
</dbReference>
<keyword evidence="4 10" id="KW-0133">Cell shape</keyword>
<dbReference type="InterPro" id="IPR004268">
    <property type="entry name" value="MurJ"/>
</dbReference>
<evidence type="ECO:0000256" key="4">
    <source>
        <dbReference type="ARBA" id="ARBA00022960"/>
    </source>
</evidence>
<evidence type="ECO:0000256" key="7">
    <source>
        <dbReference type="ARBA" id="ARBA00023136"/>
    </source>
</evidence>
<comment type="pathway">
    <text evidence="10">Cell wall biogenesis; peptidoglycan biosynthesis.</text>
</comment>
<comment type="similarity">
    <text evidence="9 10 11">Belongs to the MurJ/MviN family.</text>
</comment>
<feature type="transmembrane region" description="Helical" evidence="10">
    <location>
        <begin position="428"/>
        <end position="450"/>
    </location>
</feature>
<accession>A0ABV7X941</accession>
<comment type="subcellular location">
    <subcellularLocation>
        <location evidence="10">Cell inner membrane</location>
        <topology evidence="10">Multi-pass membrane protein</topology>
    </subcellularLocation>
    <subcellularLocation>
        <location evidence="1">Cell membrane</location>
        <topology evidence="1">Multi-pass membrane protein</topology>
    </subcellularLocation>
</comment>
<feature type="transmembrane region" description="Helical" evidence="10">
    <location>
        <begin position="100"/>
        <end position="126"/>
    </location>
</feature>
<gene>
    <name evidence="10 12" type="primary">murJ</name>
    <name evidence="12" type="ORF">ACFOMD_07260</name>
</gene>
<feature type="transmembrane region" description="Helical" evidence="10">
    <location>
        <begin position="370"/>
        <end position="392"/>
    </location>
</feature>
<evidence type="ECO:0000256" key="11">
    <source>
        <dbReference type="PIRNR" id="PIRNR002869"/>
    </source>
</evidence>
<evidence type="ECO:0000256" key="9">
    <source>
        <dbReference type="ARBA" id="ARBA00061532"/>
    </source>
</evidence>
<comment type="function">
    <text evidence="8 10 11">Involved in peptidoglycan biosynthesis. Transports lipid-linked peptidoglycan precursors from the inner to the outer leaflet of the cytoplasmic membrane.</text>
</comment>
<evidence type="ECO:0000256" key="5">
    <source>
        <dbReference type="ARBA" id="ARBA00022984"/>
    </source>
</evidence>
<keyword evidence="10" id="KW-0997">Cell inner membrane</keyword>
<keyword evidence="10 11" id="KW-0961">Cell wall biogenesis/degradation</keyword>
<evidence type="ECO:0000256" key="10">
    <source>
        <dbReference type="HAMAP-Rule" id="MF_02078"/>
    </source>
</evidence>
<feature type="transmembrane region" description="Helical" evidence="10">
    <location>
        <begin position="210"/>
        <end position="229"/>
    </location>
</feature>
<dbReference type="Pfam" id="PF03023">
    <property type="entry name" value="MurJ"/>
    <property type="match status" value="1"/>
</dbReference>
<keyword evidence="2 10" id="KW-1003">Cell membrane</keyword>
<name>A0ABV7X941_9SPHN</name>
<evidence type="ECO:0000313" key="12">
    <source>
        <dbReference type="EMBL" id="MFC3712361.1"/>
    </source>
</evidence>
<feature type="transmembrane region" description="Helical" evidence="10">
    <location>
        <begin position="294"/>
        <end position="313"/>
    </location>
</feature>
<keyword evidence="13" id="KW-1185">Reference proteome</keyword>
<feature type="transmembrane region" description="Helical" evidence="10">
    <location>
        <begin position="39"/>
        <end position="59"/>
    </location>
</feature>
<keyword evidence="6 10" id="KW-1133">Transmembrane helix</keyword>
<proteinExistence type="inferred from homology"/>
<sequence>MADKSKEKGGAAGSLIKATGTIGGLTMVSRVLGFAREMIFSRILGAGMAADAFALAFLIPNLFRRLFGEGAFSQGFVPLFSQRLRGDGGMEEAKRFADEVLAVFLPVLIVISAIFMIFMPTFVWLIAEGWRDDPTKFALAVELSRITFPYLILISLVSLLSGVLNSLTRFAAAAFAPALLNVALIVALLVASRGQPTADQAAAIDVAQAMAIGVIAGGVLQLLLCWISVRRAGFKMRLLPPKMTPRVKELLVLILPATLGGGIYYISQLFYAYFATSLPEGSLVYLGFADRLNQLPLAIIGSALGTAILPTISRAVGDGDGAHAAKVQGQAVELAMLLTLPAAVALAVTAGPIVAALFQGGRFTAEDAATTGLVLSIIVAGLPAYVLIKVLAPGFYARKDMKTPVVIAVAMLAVGIALNFALIPVIGIAALAFTTALSAWLNALALYAILHRRGHFRIEGWLWSRIFRQLLAAAAMAAALYFVRESLDHYFAGSTGRRLLGVGALVGSGGGVYFAVAWVIGAMNRDDILILLRRKKVT</sequence>
<feature type="transmembrane region" description="Helical" evidence="10">
    <location>
        <begin position="171"/>
        <end position="190"/>
    </location>
</feature>
<organism evidence="12 13">
    <name type="scientific">Sphingoaurantiacus capsulatus</name>
    <dbReference type="NCBI Taxonomy" id="1771310"/>
    <lineage>
        <taxon>Bacteria</taxon>
        <taxon>Pseudomonadati</taxon>
        <taxon>Pseudomonadota</taxon>
        <taxon>Alphaproteobacteria</taxon>
        <taxon>Sphingomonadales</taxon>
        <taxon>Sphingosinicellaceae</taxon>
        <taxon>Sphingoaurantiacus</taxon>
    </lineage>
</organism>